<evidence type="ECO:0000313" key="2">
    <source>
        <dbReference type="Proteomes" id="UP000070572"/>
    </source>
</evidence>
<dbReference type="Proteomes" id="UP000070572">
    <property type="component" value="Unassembled WGS sequence"/>
</dbReference>
<comment type="caution">
    <text evidence="1">The sequence shown here is derived from an EMBL/GenBank/DDBJ whole genome shotgun (WGS) entry which is preliminary data.</text>
</comment>
<organism evidence="1 2">
    <name type="scientific">Varibaculum cambriense</name>
    <dbReference type="NCBI Taxonomy" id="184870"/>
    <lineage>
        <taxon>Bacteria</taxon>
        <taxon>Bacillati</taxon>
        <taxon>Actinomycetota</taxon>
        <taxon>Actinomycetes</taxon>
        <taxon>Actinomycetales</taxon>
        <taxon>Actinomycetaceae</taxon>
        <taxon>Varibaculum</taxon>
    </lineage>
</organism>
<dbReference type="EMBL" id="LSDN01000014">
    <property type="protein sequence ID" value="KXB80810.1"/>
    <property type="molecule type" value="Genomic_DNA"/>
</dbReference>
<name>A0AB34WZL9_9ACTO</name>
<proteinExistence type="predicted"/>
<gene>
    <name evidence="1" type="ORF">HMPREF1862_01118</name>
</gene>
<evidence type="ECO:0000313" key="1">
    <source>
        <dbReference type="EMBL" id="KXB80810.1"/>
    </source>
</evidence>
<dbReference type="AlphaFoldDB" id="A0AB34WZL9"/>
<accession>A0AB34WZL9</accession>
<protein>
    <submittedName>
        <fullName evidence="1">Uncharacterized protein</fullName>
    </submittedName>
</protein>
<reference evidence="1 2" key="1">
    <citation type="submission" date="2016-01" db="EMBL/GenBank/DDBJ databases">
        <authorList>
            <person name="Mitreva M."/>
            <person name="Pepin K.H."/>
            <person name="Mihindukulasuriya K.A."/>
            <person name="Fulton R."/>
            <person name="Fronick C."/>
            <person name="O'Laughlin M."/>
            <person name="Miner T."/>
            <person name="Herter B."/>
            <person name="Rosa B.A."/>
            <person name="Cordes M."/>
            <person name="Tomlinson C."/>
            <person name="Wollam A."/>
            <person name="Palsikar V.B."/>
            <person name="Mardis E.R."/>
            <person name="Wilson R.K."/>
        </authorList>
    </citation>
    <scope>NUCLEOTIDE SEQUENCE [LARGE SCALE GENOMIC DNA]</scope>
    <source>
        <strain evidence="1 2">DNF00696</strain>
    </source>
</reference>
<sequence length="41" mass="4752">MRGEYIFPPAQEIGERYSLSPISYAHRAYSDKTYPSRVLVC</sequence>